<keyword evidence="2" id="KW-1185">Reference proteome</keyword>
<name>A0A7W6D9G9_9HYPH</name>
<comment type="caution">
    <text evidence="1">The sequence shown here is derived from an EMBL/GenBank/DDBJ whole genome shotgun (WGS) entry which is preliminary data.</text>
</comment>
<proteinExistence type="predicted"/>
<gene>
    <name evidence="1" type="ORF">GGQ64_003663</name>
</gene>
<dbReference type="EMBL" id="JACIEE010000007">
    <property type="protein sequence ID" value="MBB3978429.1"/>
    <property type="molecule type" value="Genomic_DNA"/>
</dbReference>
<dbReference type="Gene3D" id="3.90.180.10">
    <property type="entry name" value="Medium-chain alcohol dehydrogenases, catalytic domain"/>
    <property type="match status" value="1"/>
</dbReference>
<dbReference type="RefSeq" id="WP_246422746.1">
    <property type="nucleotide sequence ID" value="NZ_JACIEE010000007.1"/>
</dbReference>
<dbReference type="AlphaFoldDB" id="A0A7W6D9G9"/>
<organism evidence="1 2">
    <name type="scientific">Mycoplana azooxidifex</name>
    <dbReference type="NCBI Taxonomy" id="1636188"/>
    <lineage>
        <taxon>Bacteria</taxon>
        <taxon>Pseudomonadati</taxon>
        <taxon>Pseudomonadota</taxon>
        <taxon>Alphaproteobacteria</taxon>
        <taxon>Hyphomicrobiales</taxon>
        <taxon>Rhizobiaceae</taxon>
        <taxon>Mycoplana</taxon>
    </lineage>
</organism>
<evidence type="ECO:0000313" key="2">
    <source>
        <dbReference type="Proteomes" id="UP000574761"/>
    </source>
</evidence>
<protein>
    <submittedName>
        <fullName evidence="1">NADPH:quinone reductase-like Zn-dependent oxidoreductase</fullName>
    </submittedName>
</protein>
<evidence type="ECO:0000313" key="1">
    <source>
        <dbReference type="EMBL" id="MBB3978429.1"/>
    </source>
</evidence>
<dbReference type="Pfam" id="PF13602">
    <property type="entry name" value="ADH_zinc_N_2"/>
    <property type="match status" value="1"/>
</dbReference>
<dbReference type="Proteomes" id="UP000574761">
    <property type="component" value="Unassembled WGS sequence"/>
</dbReference>
<accession>A0A7W6D9G9</accession>
<sequence length="51" mass="5415">MKAVDMPNPKILGVEGADRVITFATFPLAEAASAHADMESCRTTGKLLLIL</sequence>
<reference evidence="1 2" key="1">
    <citation type="submission" date="2020-08" db="EMBL/GenBank/DDBJ databases">
        <title>Genomic Encyclopedia of Type Strains, Phase IV (KMG-IV): sequencing the most valuable type-strain genomes for metagenomic binning, comparative biology and taxonomic classification.</title>
        <authorList>
            <person name="Goeker M."/>
        </authorList>
    </citation>
    <scope>NUCLEOTIDE SEQUENCE [LARGE SCALE GENOMIC DNA]</scope>
    <source>
        <strain evidence="1 2">DSM 100211</strain>
    </source>
</reference>